<comment type="caution">
    <text evidence="9">The sequence shown here is derived from an EMBL/GenBank/DDBJ whole genome shotgun (WGS) entry which is preliminary data.</text>
</comment>
<feature type="domain" description="Oxo-4-hydroxy-4-carboxy-5-ureidoimidazoline decarboxylase" evidence="8">
    <location>
        <begin position="7"/>
        <end position="160"/>
    </location>
</feature>
<dbReference type="InterPro" id="IPR017595">
    <property type="entry name" value="OHCU_decarboxylase-2"/>
</dbReference>
<dbReference type="InterPro" id="IPR036778">
    <property type="entry name" value="OHCU_decarboxylase_sf"/>
</dbReference>
<evidence type="ECO:0000256" key="2">
    <source>
        <dbReference type="ARBA" id="ARBA00004754"/>
    </source>
</evidence>
<evidence type="ECO:0000256" key="7">
    <source>
        <dbReference type="SAM" id="MobiDB-lite"/>
    </source>
</evidence>
<dbReference type="InterPro" id="IPR018020">
    <property type="entry name" value="OHCU_decarboxylase"/>
</dbReference>
<dbReference type="RefSeq" id="WP_345522630.1">
    <property type="nucleotide sequence ID" value="NZ_BAABKM010000002.1"/>
</dbReference>
<evidence type="ECO:0000256" key="6">
    <source>
        <dbReference type="ARBA" id="ARBA00023239"/>
    </source>
</evidence>
<dbReference type="NCBIfam" id="TIGR03180">
    <property type="entry name" value="UraD_2"/>
    <property type="match status" value="1"/>
</dbReference>
<sequence>MRLDEFNAMPTEDADAVVRPCVDIDSWARAIVRGRPYAGLDELLSAADAQARTWTSAEVERALADHPRIGERHAGTGTSARMSRSEQAAVDPHDADVQRRLAEGNAAYEERFDRIYLVRAAGRSAEEILGLLEERLANDPETEIAVTSGQLREIALLRLEGLFA</sequence>
<evidence type="ECO:0000256" key="4">
    <source>
        <dbReference type="ARBA" id="ARBA00022631"/>
    </source>
</evidence>
<comment type="catalytic activity">
    <reaction evidence="1">
        <text>5-hydroxy-2-oxo-4-ureido-2,5-dihydro-1H-imidazole-5-carboxylate + H(+) = (S)-allantoin + CO2</text>
        <dbReference type="Rhea" id="RHEA:26301"/>
        <dbReference type="ChEBI" id="CHEBI:15378"/>
        <dbReference type="ChEBI" id="CHEBI:15678"/>
        <dbReference type="ChEBI" id="CHEBI:16526"/>
        <dbReference type="ChEBI" id="CHEBI:58639"/>
        <dbReference type="EC" id="4.1.1.97"/>
    </reaction>
</comment>
<dbReference type="Gene3D" id="1.10.3330.10">
    <property type="entry name" value="Oxo-4-hydroxy-4-carboxy-5-ureidoimidazoline decarboxylase"/>
    <property type="match status" value="1"/>
</dbReference>
<keyword evidence="10" id="KW-1185">Reference proteome</keyword>
<dbReference type="PANTHER" id="PTHR43466:SF1">
    <property type="entry name" value="2-OXO-4-HYDROXY-4-CARBOXY-5-UREIDOIMIDAZOLINE DECARBOXYLASE-RELATED"/>
    <property type="match status" value="1"/>
</dbReference>
<keyword evidence="5" id="KW-0210">Decarboxylase</keyword>
<evidence type="ECO:0000256" key="1">
    <source>
        <dbReference type="ARBA" id="ARBA00001163"/>
    </source>
</evidence>
<evidence type="ECO:0000256" key="3">
    <source>
        <dbReference type="ARBA" id="ARBA00012257"/>
    </source>
</evidence>
<dbReference type="SUPFAM" id="SSF158694">
    <property type="entry name" value="UraD-Like"/>
    <property type="match status" value="1"/>
</dbReference>
<dbReference type="NCBIfam" id="NF010372">
    <property type="entry name" value="PRK13798.1"/>
    <property type="match status" value="1"/>
</dbReference>
<keyword evidence="6" id="KW-0456">Lyase</keyword>
<dbReference type="Proteomes" id="UP001499974">
    <property type="component" value="Unassembled WGS sequence"/>
</dbReference>
<proteinExistence type="predicted"/>
<accession>A0ABP8XPA2</accession>
<dbReference type="EC" id="4.1.1.97" evidence="3"/>
<evidence type="ECO:0000313" key="10">
    <source>
        <dbReference type="Proteomes" id="UP001499974"/>
    </source>
</evidence>
<evidence type="ECO:0000313" key="9">
    <source>
        <dbReference type="EMBL" id="GAA4712421.1"/>
    </source>
</evidence>
<feature type="region of interest" description="Disordered" evidence="7">
    <location>
        <begin position="70"/>
        <end position="94"/>
    </location>
</feature>
<organism evidence="9 10">
    <name type="scientific">Nocardioides conyzicola</name>
    <dbReference type="NCBI Taxonomy" id="1651781"/>
    <lineage>
        <taxon>Bacteria</taxon>
        <taxon>Bacillati</taxon>
        <taxon>Actinomycetota</taxon>
        <taxon>Actinomycetes</taxon>
        <taxon>Propionibacteriales</taxon>
        <taxon>Nocardioidaceae</taxon>
        <taxon>Nocardioides</taxon>
    </lineage>
</organism>
<evidence type="ECO:0000256" key="5">
    <source>
        <dbReference type="ARBA" id="ARBA00022793"/>
    </source>
</evidence>
<feature type="compositionally biased region" description="Polar residues" evidence="7">
    <location>
        <begin position="76"/>
        <end position="86"/>
    </location>
</feature>
<keyword evidence="4" id="KW-0659">Purine metabolism</keyword>
<gene>
    <name evidence="9" type="primary">uraD</name>
    <name evidence="9" type="ORF">GCM10023349_34350</name>
</gene>
<protein>
    <recommendedName>
        <fullName evidence="3">2-oxo-4-hydroxy-4-carboxy-5-ureidoimidazoline decarboxylase</fullName>
        <ecNumber evidence="3">4.1.1.97</ecNumber>
    </recommendedName>
</protein>
<comment type="pathway">
    <text evidence="2">Purine metabolism; urate degradation; (S)-allantoin from urate: step 3/3.</text>
</comment>
<evidence type="ECO:0000259" key="8">
    <source>
        <dbReference type="Pfam" id="PF09349"/>
    </source>
</evidence>
<dbReference type="EMBL" id="BAABKM010000002">
    <property type="protein sequence ID" value="GAA4712421.1"/>
    <property type="molecule type" value="Genomic_DNA"/>
</dbReference>
<dbReference type="Pfam" id="PF09349">
    <property type="entry name" value="OHCU_decarbox"/>
    <property type="match status" value="1"/>
</dbReference>
<dbReference type="PANTHER" id="PTHR43466">
    <property type="entry name" value="2-OXO-4-HYDROXY-4-CARBOXY-5-UREIDOIMIDAZOLINE DECARBOXYLASE-RELATED"/>
    <property type="match status" value="1"/>
</dbReference>
<reference evidence="10" key="1">
    <citation type="journal article" date="2019" name="Int. J. Syst. Evol. Microbiol.">
        <title>The Global Catalogue of Microorganisms (GCM) 10K type strain sequencing project: providing services to taxonomists for standard genome sequencing and annotation.</title>
        <authorList>
            <consortium name="The Broad Institute Genomics Platform"/>
            <consortium name="The Broad Institute Genome Sequencing Center for Infectious Disease"/>
            <person name="Wu L."/>
            <person name="Ma J."/>
        </authorList>
    </citation>
    <scope>NUCLEOTIDE SEQUENCE [LARGE SCALE GENOMIC DNA]</scope>
    <source>
        <strain evidence="10">JCM 18531</strain>
    </source>
</reference>
<name>A0ABP8XPA2_9ACTN</name>